<evidence type="ECO:0000256" key="7">
    <source>
        <dbReference type="ARBA" id="ARBA00023160"/>
    </source>
</evidence>
<keyword evidence="6" id="KW-0443">Lipid metabolism</keyword>
<dbReference type="EMBL" id="CP002696">
    <property type="protein sequence ID" value="AEE17869.1"/>
    <property type="molecule type" value="Genomic_DNA"/>
</dbReference>
<dbReference type="STRING" id="906968.Trebr_2463"/>
<feature type="domain" description="Acyl-ACP thioesterase-like C-terminal" evidence="9">
    <location>
        <begin position="165"/>
        <end position="230"/>
    </location>
</feature>
<dbReference type="Proteomes" id="UP000006546">
    <property type="component" value="Chromosome"/>
</dbReference>
<dbReference type="GO" id="GO:0000036">
    <property type="term" value="F:acyl carrier activity"/>
    <property type="evidence" value="ECO:0007669"/>
    <property type="project" value="TreeGrafter"/>
</dbReference>
<dbReference type="GO" id="GO:0016297">
    <property type="term" value="F:fatty acyl-[ACP] hydrolase activity"/>
    <property type="evidence" value="ECO:0007669"/>
    <property type="project" value="InterPro"/>
</dbReference>
<dbReference type="OrthoDB" id="9801517at2"/>
<dbReference type="Gene3D" id="3.10.129.10">
    <property type="entry name" value="Hotdog Thioesterase"/>
    <property type="match status" value="2"/>
</dbReference>
<dbReference type="SUPFAM" id="SSF54637">
    <property type="entry name" value="Thioesterase/thiol ester dehydrase-isomerase"/>
    <property type="match status" value="2"/>
</dbReference>
<evidence type="ECO:0000256" key="6">
    <source>
        <dbReference type="ARBA" id="ARBA00023098"/>
    </source>
</evidence>
<evidence type="ECO:0000313" key="10">
    <source>
        <dbReference type="EMBL" id="AEE17869.1"/>
    </source>
</evidence>
<dbReference type="PANTHER" id="PTHR31727:SF6">
    <property type="entry name" value="OLEOYL-ACYL CARRIER PROTEIN THIOESTERASE 1, CHLOROPLASTIC"/>
    <property type="match status" value="1"/>
</dbReference>
<accession>F4LNB1</accession>
<evidence type="ECO:0000256" key="1">
    <source>
        <dbReference type="ARBA" id="ARBA00006500"/>
    </source>
</evidence>
<dbReference type="InterPro" id="IPR002864">
    <property type="entry name" value="Acyl-ACP_thioesterase_NHD"/>
</dbReference>
<dbReference type="Pfam" id="PF20791">
    <property type="entry name" value="Acyl-ACP_TE_C"/>
    <property type="match status" value="1"/>
</dbReference>
<keyword evidence="3" id="KW-0378">Hydrolase</keyword>
<evidence type="ECO:0000256" key="3">
    <source>
        <dbReference type="ARBA" id="ARBA00022801"/>
    </source>
</evidence>
<evidence type="ECO:0000256" key="4">
    <source>
        <dbReference type="ARBA" id="ARBA00022832"/>
    </source>
</evidence>
<dbReference type="KEGG" id="tbe:Trebr_2463"/>
<evidence type="ECO:0000313" key="11">
    <source>
        <dbReference type="Proteomes" id="UP000006546"/>
    </source>
</evidence>
<dbReference type="InterPro" id="IPR045023">
    <property type="entry name" value="FATA/B"/>
</dbReference>
<reference evidence="11" key="1">
    <citation type="submission" date="2011-04" db="EMBL/GenBank/DDBJ databases">
        <title>The complete genome of Treponema brennaborense DSM 12168.</title>
        <authorList>
            <person name="Lucas S."/>
            <person name="Han J."/>
            <person name="Lapidus A."/>
            <person name="Bruce D."/>
            <person name="Goodwin L."/>
            <person name="Pitluck S."/>
            <person name="Peters L."/>
            <person name="Kyrpides N."/>
            <person name="Mavromatis K."/>
            <person name="Ivanova N."/>
            <person name="Mikhailova N."/>
            <person name="Pagani I."/>
            <person name="Teshima H."/>
            <person name="Detter J.C."/>
            <person name="Tapia R."/>
            <person name="Han C."/>
            <person name="Land M."/>
            <person name="Hauser L."/>
            <person name="Markowitz V."/>
            <person name="Cheng J.-F."/>
            <person name="Hugenholtz P."/>
            <person name="Woyke T."/>
            <person name="Wu D."/>
            <person name="Gronow S."/>
            <person name="Wellnitz S."/>
            <person name="Brambilla E."/>
            <person name="Klenk H.-P."/>
            <person name="Eisen J.A."/>
        </authorList>
    </citation>
    <scope>NUCLEOTIDE SEQUENCE [LARGE SCALE GENOMIC DNA]</scope>
    <source>
        <strain evidence="11">DSM 12168 / CIP 105900 / DD5/3</strain>
    </source>
</reference>
<gene>
    <name evidence="10" type="ordered locus">Trebr_2463</name>
</gene>
<dbReference type="PANTHER" id="PTHR31727">
    <property type="entry name" value="OLEOYL-ACYL CARRIER PROTEIN THIOESTERASE 1, CHLOROPLASTIC"/>
    <property type="match status" value="1"/>
</dbReference>
<dbReference type="eggNOG" id="COG3884">
    <property type="taxonomic scope" value="Bacteria"/>
</dbReference>
<dbReference type="RefSeq" id="WP_013759570.1">
    <property type="nucleotide sequence ID" value="NC_015500.1"/>
</dbReference>
<dbReference type="HOGENOM" id="CLU_045466_2_2_12"/>
<dbReference type="InterPro" id="IPR049427">
    <property type="entry name" value="Acyl-ACP_TE_C"/>
</dbReference>
<evidence type="ECO:0000256" key="2">
    <source>
        <dbReference type="ARBA" id="ARBA00022516"/>
    </source>
</evidence>
<feature type="domain" description="Acyl-ACP thioesterase N-terminal hotdog" evidence="8">
    <location>
        <begin position="13"/>
        <end position="130"/>
    </location>
</feature>
<proteinExistence type="inferred from homology"/>
<protein>
    <submittedName>
        <fullName evidence="10">Acyl-ACP thioesterase</fullName>
    </submittedName>
</protein>
<organism evidence="10 11">
    <name type="scientific">Treponema brennaborense (strain DSM 12168 / CIP 105900 / DD5/3)</name>
    <dbReference type="NCBI Taxonomy" id="906968"/>
    <lineage>
        <taxon>Bacteria</taxon>
        <taxon>Pseudomonadati</taxon>
        <taxon>Spirochaetota</taxon>
        <taxon>Spirochaetia</taxon>
        <taxon>Spirochaetales</taxon>
        <taxon>Treponemataceae</taxon>
        <taxon>Treponema</taxon>
    </lineage>
</organism>
<dbReference type="Pfam" id="PF01643">
    <property type="entry name" value="Acyl-ACP_TE"/>
    <property type="match status" value="1"/>
</dbReference>
<keyword evidence="7" id="KW-0275">Fatty acid biosynthesis</keyword>
<evidence type="ECO:0000259" key="8">
    <source>
        <dbReference type="Pfam" id="PF01643"/>
    </source>
</evidence>
<keyword evidence="4" id="KW-0276">Fatty acid metabolism</keyword>
<name>F4LNB1_TREBD</name>
<evidence type="ECO:0000256" key="5">
    <source>
        <dbReference type="ARBA" id="ARBA00022946"/>
    </source>
</evidence>
<dbReference type="AlphaFoldDB" id="F4LNB1"/>
<keyword evidence="5" id="KW-0809">Transit peptide</keyword>
<keyword evidence="11" id="KW-1185">Reference proteome</keyword>
<keyword evidence="2" id="KW-0444">Lipid biosynthesis</keyword>
<dbReference type="InterPro" id="IPR029069">
    <property type="entry name" value="HotDog_dom_sf"/>
</dbReference>
<evidence type="ECO:0000259" key="9">
    <source>
        <dbReference type="Pfam" id="PF20791"/>
    </source>
</evidence>
<comment type="similarity">
    <text evidence="1">Belongs to the acyl-ACP thioesterase family.</text>
</comment>
<sequence>MICFKQWHEDTFFYRETKLNFCQCDELHQLNLSELLLVTADSAIEDYHQRGFTYEYLNDHGVAILVSRVSFKIHSMPKSNDIITIKTWEEAPVGLQLARRYEITGVSGQSLVSGYSTWLVVNPELRRIMKPSQFTLRDEPTLKTEFCGLDCTKIAVPEDMQLLDERTIRYTDIDANGHMNNARYGAYIIDCLPAEYQQKTLTDFRINYSHEARKGDTLRLFGKAEESAHKLIVVGKTDGGTCFESELYFA</sequence>